<sequence>MTPGALCSDHINYLILRYLQEAGHEDAATAFYRDWHRLPEYRDPENYPFAPVVRRGELVHVIQDGLHHDELVARVKKNERRFRFTSADPRDGGAVVLENGTGNGGSRPTSSSAKRKGRPPVMRAPDEFPTPAPKRQRRSEGSEGVHLNGDAMEVDAGSASADAEGEDDGEAVSPTVASEIEVVEAPERYDSMDVAVQTDVKTGPKTSTISWKVERPGARIHHSMWNPDPSHEDARTLLAVGKSLCRFYQVPDSAEDARQILSVEDISIPPNSWITASAWHPKGHTAVCAVDSVRELPDGRRVSDQKLLGYSREHGTLPEYLYPPLLEPPGVVLGLRYSSDGQYLLVARTNLKRGLVLVYDTSTGAGSREPIAWRIFRDQVLDVAWLQGHSFVVCGEKGTFQSCCVEPNTPLPQNGFTPQTIPTHGLTGLAYTLDEGDRKWDKLCYDELTGACALASTADQRLYIGTHNPRDYIRFDASTNLFAPLTAFAFQSAPFRKEHNNVSILAITFVDGACAIYQYSKTETILDRDKEPIRLYSFHLSEGPALALAWSPDGRYLAIGGPELVEIWDAENLVRRQVNEHAPLYLTDQPLKTWRLAESGAVSPRNGEHEEDSSLCEPSLSWSADGERLAFAIDNQISVISFRPPLPRKAIAPPVENGVGGSVNGHASSP</sequence>
<proteinExistence type="predicted"/>
<reference evidence="1" key="1">
    <citation type="submission" date="2023-07" db="EMBL/GenBank/DDBJ databases">
        <title>Black Yeasts Isolated from many extreme environments.</title>
        <authorList>
            <person name="Coleine C."/>
            <person name="Stajich J.E."/>
            <person name="Selbmann L."/>
        </authorList>
    </citation>
    <scope>NUCLEOTIDE SEQUENCE</scope>
    <source>
        <strain evidence="1">CCFEE 5714</strain>
    </source>
</reference>
<organism evidence="1 2">
    <name type="scientific">Vermiconidia calcicola</name>
    <dbReference type="NCBI Taxonomy" id="1690605"/>
    <lineage>
        <taxon>Eukaryota</taxon>
        <taxon>Fungi</taxon>
        <taxon>Dikarya</taxon>
        <taxon>Ascomycota</taxon>
        <taxon>Pezizomycotina</taxon>
        <taxon>Dothideomycetes</taxon>
        <taxon>Dothideomycetidae</taxon>
        <taxon>Mycosphaerellales</taxon>
        <taxon>Extremaceae</taxon>
        <taxon>Vermiconidia</taxon>
    </lineage>
</organism>
<gene>
    <name evidence="1" type="ORF">LTR37_017537</name>
</gene>
<accession>A0ACC3MJK0</accession>
<name>A0ACC3MJK0_9PEZI</name>
<dbReference type="EMBL" id="JAUTXU010000228">
    <property type="protein sequence ID" value="KAK3697304.1"/>
    <property type="molecule type" value="Genomic_DNA"/>
</dbReference>
<dbReference type="Proteomes" id="UP001281147">
    <property type="component" value="Unassembled WGS sequence"/>
</dbReference>
<evidence type="ECO:0000313" key="1">
    <source>
        <dbReference type="EMBL" id="KAK3697304.1"/>
    </source>
</evidence>
<keyword evidence="2" id="KW-1185">Reference proteome</keyword>
<comment type="caution">
    <text evidence="1">The sequence shown here is derived from an EMBL/GenBank/DDBJ whole genome shotgun (WGS) entry which is preliminary data.</text>
</comment>
<evidence type="ECO:0000313" key="2">
    <source>
        <dbReference type="Proteomes" id="UP001281147"/>
    </source>
</evidence>
<protein>
    <submittedName>
        <fullName evidence="1">Uncharacterized protein</fullName>
    </submittedName>
</protein>